<feature type="domain" description="DUF4397" evidence="1">
    <location>
        <begin position="21"/>
        <end position="135"/>
    </location>
</feature>
<keyword evidence="3" id="KW-1185">Reference proteome</keyword>
<dbReference type="OrthoDB" id="9783299at2"/>
<accession>A0A151B457</accession>
<evidence type="ECO:0000259" key="1">
    <source>
        <dbReference type="Pfam" id="PF14344"/>
    </source>
</evidence>
<name>A0A151B457_9CLOT</name>
<gene>
    <name evidence="2" type="ORF">CLTEP_15890</name>
</gene>
<dbReference type="InterPro" id="IPR025510">
    <property type="entry name" value="DUF4397"/>
</dbReference>
<comment type="caution">
    <text evidence="2">The sequence shown here is derived from an EMBL/GenBank/DDBJ whole genome shotgun (WGS) entry which is preliminary data.</text>
</comment>
<reference evidence="2 3" key="1">
    <citation type="submission" date="2016-02" db="EMBL/GenBank/DDBJ databases">
        <title>Genome sequence of Clostridium tepidiprofundi DSM 19306.</title>
        <authorList>
            <person name="Poehlein A."/>
            <person name="Daniel R."/>
        </authorList>
    </citation>
    <scope>NUCLEOTIDE SEQUENCE [LARGE SCALE GENOMIC DNA]</scope>
    <source>
        <strain evidence="2 3">DSM 19306</strain>
    </source>
</reference>
<dbReference type="EMBL" id="LTBA01000016">
    <property type="protein sequence ID" value="KYH34437.1"/>
    <property type="molecule type" value="Genomic_DNA"/>
</dbReference>
<sequence>MFSYPFDYYYEYYRNDAMKSFMRLLHSAPKCPAIDIYINDKPWVTNIKYKDFSEYLPIRSGNYNVKVYAAGKKINPFIDTSLFIPPNEIYTIAIIGKTPDNLSILPIKEPLLETKEGKLGLRFAQLSPNAPNVDVVLPNGDVLFKDVAFKDIKDYIEVPSGIYTVEIRLTGTDTVILYVPNIHLKPKRFYTIYSVGLVGGIPPLQVLIPLDGNSYIEF</sequence>
<evidence type="ECO:0000313" key="3">
    <source>
        <dbReference type="Proteomes" id="UP000075531"/>
    </source>
</evidence>
<dbReference type="RefSeq" id="WP_066825065.1">
    <property type="nucleotide sequence ID" value="NZ_LTBA01000016.1"/>
</dbReference>
<dbReference type="AlphaFoldDB" id="A0A151B457"/>
<dbReference type="STRING" id="1121338.CLTEP_15890"/>
<proteinExistence type="predicted"/>
<protein>
    <recommendedName>
        <fullName evidence="1">DUF4397 domain-containing protein</fullName>
    </recommendedName>
</protein>
<feature type="domain" description="DUF4397" evidence="1">
    <location>
        <begin position="136"/>
        <end position="202"/>
    </location>
</feature>
<evidence type="ECO:0000313" key="2">
    <source>
        <dbReference type="EMBL" id="KYH34437.1"/>
    </source>
</evidence>
<dbReference type="Pfam" id="PF14344">
    <property type="entry name" value="DUF4397"/>
    <property type="match status" value="2"/>
</dbReference>
<dbReference type="PATRIC" id="fig|1121338.3.peg.1633"/>
<organism evidence="2 3">
    <name type="scientific">Clostridium tepidiprofundi DSM 19306</name>
    <dbReference type="NCBI Taxonomy" id="1121338"/>
    <lineage>
        <taxon>Bacteria</taxon>
        <taxon>Bacillati</taxon>
        <taxon>Bacillota</taxon>
        <taxon>Clostridia</taxon>
        <taxon>Eubacteriales</taxon>
        <taxon>Clostridiaceae</taxon>
        <taxon>Clostridium</taxon>
    </lineage>
</organism>
<dbReference type="Proteomes" id="UP000075531">
    <property type="component" value="Unassembled WGS sequence"/>
</dbReference>